<name>A0AAV9WVR8_9PEZI</name>
<gene>
    <name evidence="3" type="ORF">TWF694_004612</name>
</gene>
<dbReference type="Pfam" id="PF13391">
    <property type="entry name" value="HNH_2"/>
    <property type="match status" value="1"/>
</dbReference>
<feature type="region of interest" description="Disordered" evidence="1">
    <location>
        <begin position="88"/>
        <end position="140"/>
    </location>
</feature>
<feature type="compositionally biased region" description="Polar residues" evidence="1">
    <location>
        <begin position="125"/>
        <end position="140"/>
    </location>
</feature>
<proteinExistence type="predicted"/>
<evidence type="ECO:0000256" key="1">
    <source>
        <dbReference type="SAM" id="MobiDB-lite"/>
    </source>
</evidence>
<dbReference type="InterPro" id="IPR003615">
    <property type="entry name" value="HNH_nuc"/>
</dbReference>
<feature type="compositionally biased region" description="Polar residues" evidence="1">
    <location>
        <begin position="88"/>
        <end position="109"/>
    </location>
</feature>
<feature type="compositionally biased region" description="Polar residues" evidence="1">
    <location>
        <begin position="1"/>
        <end position="14"/>
    </location>
</feature>
<comment type="caution">
    <text evidence="3">The sequence shown here is derived from an EMBL/GenBank/DDBJ whole genome shotgun (WGS) entry which is preliminary data.</text>
</comment>
<evidence type="ECO:0000259" key="2">
    <source>
        <dbReference type="Pfam" id="PF13391"/>
    </source>
</evidence>
<dbReference type="EMBL" id="JAVHJO010000015">
    <property type="protein sequence ID" value="KAK6527629.1"/>
    <property type="molecule type" value="Genomic_DNA"/>
</dbReference>
<organism evidence="3 4">
    <name type="scientific">Orbilia ellipsospora</name>
    <dbReference type="NCBI Taxonomy" id="2528407"/>
    <lineage>
        <taxon>Eukaryota</taxon>
        <taxon>Fungi</taxon>
        <taxon>Dikarya</taxon>
        <taxon>Ascomycota</taxon>
        <taxon>Pezizomycotina</taxon>
        <taxon>Orbiliomycetes</taxon>
        <taxon>Orbiliales</taxon>
        <taxon>Orbiliaceae</taxon>
        <taxon>Orbilia</taxon>
    </lineage>
</organism>
<evidence type="ECO:0000313" key="4">
    <source>
        <dbReference type="Proteomes" id="UP001365542"/>
    </source>
</evidence>
<accession>A0AAV9WVR8</accession>
<reference evidence="3 4" key="1">
    <citation type="submission" date="2019-10" db="EMBL/GenBank/DDBJ databases">
        <authorList>
            <person name="Palmer J.M."/>
        </authorList>
    </citation>
    <scope>NUCLEOTIDE SEQUENCE [LARGE SCALE GENOMIC DNA]</scope>
    <source>
        <strain evidence="3 4">TWF694</strain>
    </source>
</reference>
<evidence type="ECO:0000313" key="3">
    <source>
        <dbReference type="EMBL" id="KAK6527629.1"/>
    </source>
</evidence>
<protein>
    <recommendedName>
        <fullName evidence="2">HNH nuclease domain-containing protein</fullName>
    </recommendedName>
</protein>
<dbReference type="Proteomes" id="UP001365542">
    <property type="component" value="Unassembled WGS sequence"/>
</dbReference>
<keyword evidence="4" id="KW-1185">Reference proteome</keyword>
<feature type="region of interest" description="Disordered" evidence="1">
    <location>
        <begin position="1"/>
        <end position="20"/>
    </location>
</feature>
<sequence>MEQSQSQKLKSTALKSPFEPVSSRHPKLYIQWMGMIRDKTEITWKEKTVLKALLSNTTNEKLFYGLSKLPVEHLRQLSKLALTAINNLKNTRGRPSTNPNTPEKSQNKSPAPKVAEDTVMGDAPQTGSSGQQKSGPTSLSAGIVRSEGATVSYSDIFTVLQIDNDLPNPPLKKPVRSDKMGKLSTERDYLCLFTLMTLGSSEMKHIFPFSSLSIGDKTKALTWQFFTLFLSAENRADIVKNVYTAADKLNTPKNGLTLDLMSHLRFGKGWIAYLPIRKHSIGDRGDFMLDVQYTCYCSPYSLVCTTTLAPQEPEEQVIFEEGTRVIILGMRGRS</sequence>
<feature type="domain" description="HNH nuclease" evidence="2">
    <location>
        <begin position="202"/>
        <end position="272"/>
    </location>
</feature>
<dbReference type="AlphaFoldDB" id="A0AAV9WVR8"/>